<evidence type="ECO:0000313" key="8">
    <source>
        <dbReference type="EMBL" id="MEX3746701.1"/>
    </source>
</evidence>
<evidence type="ECO:0000259" key="7">
    <source>
        <dbReference type="Pfam" id="PF02687"/>
    </source>
</evidence>
<dbReference type="InterPro" id="IPR003838">
    <property type="entry name" value="ABC3_permease_C"/>
</dbReference>
<dbReference type="PIRSF" id="PIRSF018968">
    <property type="entry name" value="ABC_permease_BceB"/>
    <property type="match status" value="1"/>
</dbReference>
<feature type="transmembrane region" description="Helical" evidence="6">
    <location>
        <begin position="158"/>
        <end position="177"/>
    </location>
</feature>
<keyword evidence="3 6" id="KW-0812">Transmembrane</keyword>
<accession>A0ABV3W0K9</accession>
<evidence type="ECO:0000256" key="4">
    <source>
        <dbReference type="ARBA" id="ARBA00022989"/>
    </source>
</evidence>
<comment type="subcellular location">
    <subcellularLocation>
        <location evidence="1 6">Cell membrane</location>
        <topology evidence="1 6">Multi-pass membrane protein</topology>
    </subcellularLocation>
</comment>
<name>A0ABV3W0K9_9BACI</name>
<dbReference type="PANTHER" id="PTHR46795:SF3">
    <property type="entry name" value="ABC TRANSPORTER PERMEASE"/>
    <property type="match status" value="1"/>
</dbReference>
<keyword evidence="4 6" id="KW-1133">Transmembrane helix</keyword>
<feature type="transmembrane region" description="Helical" evidence="6">
    <location>
        <begin position="292"/>
        <end position="313"/>
    </location>
</feature>
<feature type="transmembrane region" description="Helical" evidence="6">
    <location>
        <begin position="599"/>
        <end position="617"/>
    </location>
</feature>
<dbReference type="InterPro" id="IPR052536">
    <property type="entry name" value="ABC-4_Integral_Memb_Prot"/>
</dbReference>
<evidence type="ECO:0000256" key="2">
    <source>
        <dbReference type="ARBA" id="ARBA00022475"/>
    </source>
</evidence>
<proteinExistence type="inferred from homology"/>
<dbReference type="PANTHER" id="PTHR46795">
    <property type="entry name" value="ABC TRANSPORTER PERMEASE-RELATED-RELATED"/>
    <property type="match status" value="1"/>
</dbReference>
<feature type="transmembrane region" description="Helical" evidence="6">
    <location>
        <begin position="232"/>
        <end position="258"/>
    </location>
</feature>
<organism evidence="8 9">
    <name type="scientific">Lysinibacillus xylanilyticus</name>
    <dbReference type="NCBI Taxonomy" id="582475"/>
    <lineage>
        <taxon>Bacteria</taxon>
        <taxon>Bacillati</taxon>
        <taxon>Bacillota</taxon>
        <taxon>Bacilli</taxon>
        <taxon>Bacillales</taxon>
        <taxon>Bacillaceae</taxon>
        <taxon>Lysinibacillus</taxon>
    </lineage>
</organism>
<feature type="transmembrane region" description="Helical" evidence="6">
    <location>
        <begin position="540"/>
        <end position="564"/>
    </location>
</feature>
<evidence type="ECO:0000256" key="3">
    <source>
        <dbReference type="ARBA" id="ARBA00022692"/>
    </source>
</evidence>
<evidence type="ECO:0000256" key="6">
    <source>
        <dbReference type="PIRNR" id="PIRNR018968"/>
    </source>
</evidence>
<sequence>MSLSKLVLRSMKKNMKHYYLYFFALIFSVTLYFSFVTLQNNPEVLSTVQQSGTATAGFEAATYMLYFIILFFVLYANHLFMKRRSKEVGLYQLIGMTKGLIVRLLAVESILLFVGAVVLGMLAGFFSSRLFAMILLRILEKETFVAMTFSTEALQQSIVVFAILLVIVLVQMAWMIYRVSLLSLFSAAKQADERVKRFSPLQMVIGFLGLVLILYGYYASTKLFDINNSGNLFLNMIIILASTIGGTFLVFRFSVAFIMNSIRLKKNGHLSVHDVLALTPIMHRMKSNAKSLTLITVLTGVSLGIATLAYISYYSSEAHAHSSVPGDYILLEDNDQDFLKKLKENNIAYNKIDYRLQGVTAAVGQLIPEEDQQEGNPFYSMEGTIYTIPLSDYQQRVPEASVSGNEAILTNYGGYMEAMFKLEKDRDIVVSAGELEETFHVVDIQKESIISGIVTGGPGGPIFVVSDEVFEKLATKSDLFQFHKQTTIMLKSKSDIELAEKLYKQTIGSGVISVRDSEGRTMKYTQTSYEGERQENIETLGITIFTTAFLALAFLMTTGSILYFKQMSEAEEERASYTILRKIGFAEKDIMRGIYMKQAFNFGVPLIIGLLHSYFAVKSGWFFFGTELTTPLWIAMGCYIALYAIFAVLSIGYYKKVIRESL</sequence>
<feature type="transmembrane region" description="Helical" evidence="6">
    <location>
        <begin position="198"/>
        <end position="220"/>
    </location>
</feature>
<reference evidence="8 9" key="1">
    <citation type="submission" date="2024-07" db="EMBL/GenBank/DDBJ databases">
        <title>Characterization of a bacterium isolated from hydrolysated instant sea cucumber by whole-genome sequencing and metabolomics.</title>
        <authorList>
            <person name="Luo X."/>
            <person name="Zhang Z."/>
            <person name="Zheng Z."/>
            <person name="Zhang W."/>
            <person name="Ming T."/>
            <person name="Jiao L."/>
            <person name="Su X."/>
            <person name="Kong F."/>
            <person name="Xu J."/>
        </authorList>
    </citation>
    <scope>NUCLEOTIDE SEQUENCE [LARGE SCALE GENOMIC DNA]</scope>
    <source>
        <strain evidence="8 9">XL-2024</strain>
    </source>
</reference>
<evidence type="ECO:0000256" key="1">
    <source>
        <dbReference type="ARBA" id="ARBA00004651"/>
    </source>
</evidence>
<feature type="transmembrane region" description="Helical" evidence="6">
    <location>
        <begin position="20"/>
        <end position="40"/>
    </location>
</feature>
<evidence type="ECO:0000313" key="9">
    <source>
        <dbReference type="Proteomes" id="UP001558534"/>
    </source>
</evidence>
<feature type="transmembrane region" description="Helical" evidence="6">
    <location>
        <begin position="632"/>
        <end position="654"/>
    </location>
</feature>
<feature type="domain" description="ABC3 transporter permease C-terminal" evidence="7">
    <location>
        <begin position="63"/>
        <end position="177"/>
    </location>
</feature>
<dbReference type="RefSeq" id="WP_368637313.1">
    <property type="nucleotide sequence ID" value="NZ_JBFRHK010000010.1"/>
</dbReference>
<feature type="transmembrane region" description="Helical" evidence="6">
    <location>
        <begin position="60"/>
        <end position="80"/>
    </location>
</feature>
<feature type="domain" description="ABC3 transporter permease C-terminal" evidence="7">
    <location>
        <begin position="549"/>
        <end position="659"/>
    </location>
</feature>
<comment type="caution">
    <text evidence="8">The sequence shown here is derived from an EMBL/GenBank/DDBJ whole genome shotgun (WGS) entry which is preliminary data.</text>
</comment>
<feature type="transmembrane region" description="Helical" evidence="6">
    <location>
        <begin position="100"/>
        <end position="126"/>
    </location>
</feature>
<keyword evidence="2 6" id="KW-1003">Cell membrane</keyword>
<keyword evidence="5 6" id="KW-0472">Membrane</keyword>
<dbReference type="Proteomes" id="UP001558534">
    <property type="component" value="Unassembled WGS sequence"/>
</dbReference>
<protein>
    <submittedName>
        <fullName evidence="8">FtsX-like permease family protein</fullName>
    </submittedName>
</protein>
<keyword evidence="6" id="KW-0813">Transport</keyword>
<evidence type="ECO:0000256" key="5">
    <source>
        <dbReference type="ARBA" id="ARBA00023136"/>
    </source>
</evidence>
<dbReference type="Pfam" id="PF02687">
    <property type="entry name" value="FtsX"/>
    <property type="match status" value="2"/>
</dbReference>
<comment type="similarity">
    <text evidence="6">Belongs to the ABC-4 integral membrane protein family.</text>
</comment>
<dbReference type="InterPro" id="IPR027022">
    <property type="entry name" value="ABC_permease_BceB-typ"/>
</dbReference>
<dbReference type="EMBL" id="JBFRHK010000010">
    <property type="protein sequence ID" value="MEX3746701.1"/>
    <property type="molecule type" value="Genomic_DNA"/>
</dbReference>
<gene>
    <name evidence="8" type="ORF">AB1300_16375</name>
</gene>
<keyword evidence="9" id="KW-1185">Reference proteome</keyword>